<dbReference type="EMBL" id="PGOL01001684">
    <property type="protein sequence ID" value="PKI55621.1"/>
    <property type="molecule type" value="Genomic_DNA"/>
</dbReference>
<keyword evidence="1" id="KW-1133">Transmembrane helix</keyword>
<sequence>MERAPERLKFLGVCGMFGKSFRVISTRKKLLAQITLALIFPVGIFFLAEPKFKKVMRVVPKVWTRLIITFLLIFVIYFVYTSIFVGLLLLCLVFVAHLVGIILAVIPIVASIVGIVYLTVVSALACVVSVLEDVYGRKAMSKSKALLKGKLWSVVGCFVLLILSYVLVEYVIYFACKSYHQENLVMSYLADRLKVNCKSNDIQLRAIPSLAAC</sequence>
<feature type="transmembrane region" description="Helical" evidence="1">
    <location>
        <begin position="30"/>
        <end position="48"/>
    </location>
</feature>
<keyword evidence="3" id="KW-1185">Reference proteome</keyword>
<evidence type="ECO:0000256" key="1">
    <source>
        <dbReference type="SAM" id="Phobius"/>
    </source>
</evidence>
<feature type="transmembrane region" description="Helical" evidence="1">
    <location>
        <begin position="87"/>
        <end position="106"/>
    </location>
</feature>
<keyword evidence="1" id="KW-0812">Transmembrane</keyword>
<feature type="transmembrane region" description="Helical" evidence="1">
    <location>
        <begin position="112"/>
        <end position="131"/>
    </location>
</feature>
<organism evidence="2 3">
    <name type="scientific">Punica granatum</name>
    <name type="common">Pomegranate</name>
    <dbReference type="NCBI Taxonomy" id="22663"/>
    <lineage>
        <taxon>Eukaryota</taxon>
        <taxon>Viridiplantae</taxon>
        <taxon>Streptophyta</taxon>
        <taxon>Embryophyta</taxon>
        <taxon>Tracheophyta</taxon>
        <taxon>Spermatophyta</taxon>
        <taxon>Magnoliopsida</taxon>
        <taxon>eudicotyledons</taxon>
        <taxon>Gunneridae</taxon>
        <taxon>Pentapetalae</taxon>
        <taxon>rosids</taxon>
        <taxon>malvids</taxon>
        <taxon>Myrtales</taxon>
        <taxon>Lythraceae</taxon>
        <taxon>Punica</taxon>
    </lineage>
</organism>
<comment type="caution">
    <text evidence="2">The sequence shown here is derived from an EMBL/GenBank/DDBJ whole genome shotgun (WGS) entry which is preliminary data.</text>
</comment>
<dbReference type="AlphaFoldDB" id="A0A2I0JHA2"/>
<dbReference type="PANTHER" id="PTHR33133:SF5">
    <property type="entry name" value="OS08G0107100 PROTEIN"/>
    <property type="match status" value="1"/>
</dbReference>
<keyword evidence="1" id="KW-0472">Membrane</keyword>
<reference evidence="2 3" key="1">
    <citation type="submission" date="2017-11" db="EMBL/GenBank/DDBJ databases">
        <title>De-novo sequencing of pomegranate (Punica granatum L.) genome.</title>
        <authorList>
            <person name="Akparov Z."/>
            <person name="Amiraslanov A."/>
            <person name="Hajiyeva S."/>
            <person name="Abbasov M."/>
            <person name="Kaur K."/>
            <person name="Hamwieh A."/>
            <person name="Solovyev V."/>
            <person name="Salamov A."/>
            <person name="Braich B."/>
            <person name="Kosarev P."/>
            <person name="Mahmoud A."/>
            <person name="Hajiyev E."/>
            <person name="Babayeva S."/>
            <person name="Izzatullayeva V."/>
            <person name="Mammadov A."/>
            <person name="Mammadov A."/>
            <person name="Sharifova S."/>
            <person name="Ojaghi J."/>
            <person name="Eynullazada K."/>
            <person name="Bayramov B."/>
            <person name="Abdulazimova A."/>
            <person name="Shahmuradov I."/>
        </authorList>
    </citation>
    <scope>NUCLEOTIDE SEQUENCE [LARGE SCALE GENOMIC DNA]</scope>
    <source>
        <strain evidence="3">cv. AG2017</strain>
        <tissue evidence="2">Leaf</tissue>
    </source>
</reference>
<dbReference type="STRING" id="22663.A0A2I0JHA2"/>
<feature type="transmembrane region" description="Helical" evidence="1">
    <location>
        <begin position="63"/>
        <end position="80"/>
    </location>
</feature>
<name>A0A2I0JHA2_PUNGR</name>
<evidence type="ECO:0000313" key="3">
    <source>
        <dbReference type="Proteomes" id="UP000233551"/>
    </source>
</evidence>
<dbReference type="Proteomes" id="UP000233551">
    <property type="component" value="Unassembled WGS sequence"/>
</dbReference>
<evidence type="ECO:0000313" key="2">
    <source>
        <dbReference type="EMBL" id="PKI55621.1"/>
    </source>
</evidence>
<proteinExistence type="predicted"/>
<gene>
    <name evidence="2" type="ORF">CRG98_024014</name>
</gene>
<accession>A0A2I0JHA2</accession>
<protein>
    <submittedName>
        <fullName evidence="2">Uncharacterized protein</fullName>
    </submittedName>
</protein>
<dbReference type="PANTHER" id="PTHR33133">
    <property type="entry name" value="OS08G0107100 PROTEIN-RELATED"/>
    <property type="match status" value="1"/>
</dbReference>
<feature type="transmembrane region" description="Helical" evidence="1">
    <location>
        <begin position="151"/>
        <end position="173"/>
    </location>
</feature>